<accession>A0A1M5TU17</accession>
<dbReference type="EMBL" id="LT670817">
    <property type="protein sequence ID" value="SHH54277.1"/>
    <property type="molecule type" value="Genomic_DNA"/>
</dbReference>
<name>A0A1M5TU17_9BRAD</name>
<protein>
    <submittedName>
        <fullName evidence="2">Hook-length control protein FliK</fullName>
    </submittedName>
</protein>
<evidence type="ECO:0000313" key="2">
    <source>
        <dbReference type="EMBL" id="SHH54277.1"/>
    </source>
</evidence>
<dbReference type="RefSeq" id="WP_079603833.1">
    <property type="nucleotide sequence ID" value="NZ_LT670817.1"/>
</dbReference>
<sequence length="626" mass="62429">MPIVIQPNVPLVAAQGVTAAVVLQPGTVISAKVLQVLGNDTVRIAIGGQSIDVQSQLPLQAGQTLQLAVSQTADGIRLALVNQQGGAPSGQVPAGPAGATAAPDIVTLASAATESIAPQTMSAVVVPNNQLTPLESLAVTLASQTAATLQTSLAPLFANLGVAAGLGGLPPQVQQAVAQVLAQRTSLDQNLTGEDIRQAFQSSGLFLEASLASGSLTPSAAMPDLKAALIVLRQVLTTSLDGVTQSSGAPAGPVQQGATPAATVVQQTATSTAAPAQQGATPAAAVQPQGTTPAAVVLAQGTQSSALISPQPVTITIAPETPTTASAALAPLLASGISAPGALLQGAAPATVQDVLNLGAASPVILSASTPADAAARAVASGAALNLLQEVPPPGPLTAGIPSALLFANSQLLSLVPAVAGIHLSTVDDAELARTNVPPPPIGGALPAAQPVMAATLVSNSPSETAMHQLLADTDGAIARQTLLQVASLPGQPDTTAARLDPAAPRWNFEIPFSTPQGTAMAQFEISRDGGGSEVTPAKRIWRARFSLDVEPTGPVHALISLSGDRTSVRMWAERPATAAQLRAGAAQLSQALSKAERRPGDIVIRDGAPVQTAPAAAGHFLDRAL</sequence>
<organism evidence="2 3">
    <name type="scientific">Bradyrhizobium erythrophlei</name>
    <dbReference type="NCBI Taxonomy" id="1437360"/>
    <lineage>
        <taxon>Bacteria</taxon>
        <taxon>Pseudomonadati</taxon>
        <taxon>Pseudomonadota</taxon>
        <taxon>Alphaproteobacteria</taxon>
        <taxon>Hyphomicrobiales</taxon>
        <taxon>Nitrobacteraceae</taxon>
        <taxon>Bradyrhizobium</taxon>
    </lineage>
</organism>
<dbReference type="AlphaFoldDB" id="A0A1M5TU17"/>
<evidence type="ECO:0000313" key="3">
    <source>
        <dbReference type="Proteomes" id="UP000189796"/>
    </source>
</evidence>
<feature type="domain" description="Flagellar hook-length control protein-like C-terminal" evidence="1">
    <location>
        <begin position="535"/>
        <end position="612"/>
    </location>
</feature>
<dbReference type="OrthoDB" id="7941698at2"/>
<evidence type="ECO:0000259" key="1">
    <source>
        <dbReference type="Pfam" id="PF02120"/>
    </source>
</evidence>
<dbReference type="Pfam" id="PF02120">
    <property type="entry name" value="Flg_hook"/>
    <property type="match status" value="1"/>
</dbReference>
<dbReference type="Gene3D" id="3.30.750.140">
    <property type="match status" value="1"/>
</dbReference>
<dbReference type="InterPro" id="IPR021136">
    <property type="entry name" value="Flagellar_hook_control-like_C"/>
</dbReference>
<reference evidence="2 3" key="1">
    <citation type="submission" date="2016-11" db="EMBL/GenBank/DDBJ databases">
        <authorList>
            <person name="Jaros S."/>
            <person name="Januszkiewicz K."/>
            <person name="Wedrychowicz H."/>
        </authorList>
    </citation>
    <scope>NUCLEOTIDE SEQUENCE [LARGE SCALE GENOMIC DNA]</scope>
    <source>
        <strain evidence="2 3">GAS138</strain>
    </source>
</reference>
<dbReference type="InterPro" id="IPR038610">
    <property type="entry name" value="FliK-like_C_sf"/>
</dbReference>
<gene>
    <name evidence="2" type="ORF">SAMN05443248_5158</name>
</gene>
<dbReference type="Proteomes" id="UP000189796">
    <property type="component" value="Chromosome I"/>
</dbReference>
<proteinExistence type="predicted"/>